<keyword evidence="3" id="KW-0999">Mitochondrion inner membrane</keyword>
<evidence type="ECO:0000259" key="10">
    <source>
        <dbReference type="PROSITE" id="PS51758"/>
    </source>
</evidence>
<feature type="compositionally biased region" description="Basic and acidic residues" evidence="8">
    <location>
        <begin position="409"/>
        <end position="425"/>
    </location>
</feature>
<dbReference type="RefSeq" id="XP_004179858.1">
    <property type="nucleotide sequence ID" value="XM_004179810.1"/>
</dbReference>
<evidence type="ECO:0000256" key="1">
    <source>
        <dbReference type="ARBA" id="ARBA00004434"/>
    </source>
</evidence>
<evidence type="ECO:0000256" key="7">
    <source>
        <dbReference type="PROSITE-ProRule" id="PRU01094"/>
    </source>
</evidence>
<dbReference type="GO" id="GO:0006813">
    <property type="term" value="P:potassium ion transport"/>
    <property type="evidence" value="ECO:0007669"/>
    <property type="project" value="EnsemblFungi"/>
</dbReference>
<dbReference type="GeneID" id="14495319"/>
<proteinExistence type="predicted"/>
<dbReference type="OrthoDB" id="275278at2759"/>
<dbReference type="InterPro" id="IPR044202">
    <property type="entry name" value="LETM1/MDM38-like"/>
</dbReference>
<dbReference type="GO" id="GO:0030003">
    <property type="term" value="P:intracellular monoatomic cation homeostasis"/>
    <property type="evidence" value="ECO:0007669"/>
    <property type="project" value="TreeGrafter"/>
</dbReference>
<dbReference type="PANTHER" id="PTHR14009">
    <property type="entry name" value="LEUCINE ZIPPER-EF-HAND CONTAINING TRANSMEMBRANE PROTEIN"/>
    <property type="match status" value="1"/>
</dbReference>
<evidence type="ECO:0000313" key="12">
    <source>
        <dbReference type="Proteomes" id="UP000002866"/>
    </source>
</evidence>
<keyword evidence="2 9" id="KW-0812">Transmembrane</keyword>
<dbReference type="Pfam" id="PF07766">
    <property type="entry name" value="LETM1_RBD"/>
    <property type="match status" value="1"/>
</dbReference>
<evidence type="ECO:0000256" key="8">
    <source>
        <dbReference type="SAM" id="MobiDB-lite"/>
    </source>
</evidence>
<feature type="domain" description="Letm1 RBD" evidence="10">
    <location>
        <begin position="184"/>
        <end position="375"/>
    </location>
</feature>
<dbReference type="KEGG" id="tbl:TBLA_0C05410"/>
<dbReference type="GO" id="GO:0005743">
    <property type="term" value="C:mitochondrial inner membrane"/>
    <property type="evidence" value="ECO:0007669"/>
    <property type="project" value="UniProtKB-SubCell"/>
</dbReference>
<reference evidence="11 12" key="1">
    <citation type="journal article" date="2011" name="Proc. Natl. Acad. Sci. U.S.A.">
        <title>Evolutionary erosion of yeast sex chromosomes by mating-type switching accidents.</title>
        <authorList>
            <person name="Gordon J.L."/>
            <person name="Armisen D."/>
            <person name="Proux-Wera E."/>
            <person name="Oheigeartaigh S.S."/>
            <person name="Byrne K.P."/>
            <person name="Wolfe K.H."/>
        </authorList>
    </citation>
    <scope>NUCLEOTIDE SEQUENCE [LARGE SCALE GENOMIC DNA]</scope>
    <source>
        <strain evidence="12">ATCC 34711 / CBS 6284 / DSM 70876 / NBRC 10599 / NRRL Y-10934 / UCD 77-7</strain>
    </source>
</reference>
<keyword evidence="12" id="KW-1185">Reference proteome</keyword>
<dbReference type="PROSITE" id="PS51758">
    <property type="entry name" value="LETM1_RBD"/>
    <property type="match status" value="1"/>
</dbReference>
<dbReference type="PANTHER" id="PTHR14009:SF11">
    <property type="entry name" value="LETM1 DOMAIN-CONTAINING PROTEIN YLH47, MITOCHONDRIAL"/>
    <property type="match status" value="1"/>
</dbReference>
<dbReference type="HOGENOM" id="CLU_008958_5_0_1"/>
<evidence type="ECO:0000256" key="2">
    <source>
        <dbReference type="ARBA" id="ARBA00022692"/>
    </source>
</evidence>
<keyword evidence="5 7" id="KW-0496">Mitochondrion</keyword>
<dbReference type="InParanoid" id="I2H1T7"/>
<dbReference type="GO" id="GO:0043022">
    <property type="term" value="F:ribosome binding"/>
    <property type="evidence" value="ECO:0007669"/>
    <property type="project" value="InterPro"/>
</dbReference>
<dbReference type="InterPro" id="IPR033122">
    <property type="entry name" value="LETM1-like_RBD"/>
</dbReference>
<dbReference type="GO" id="GO:0032979">
    <property type="term" value="P:protein insertion into mitochondrial inner membrane from matrix"/>
    <property type="evidence" value="ECO:0007669"/>
    <property type="project" value="EnsemblFungi"/>
</dbReference>
<organism evidence="11 12">
    <name type="scientific">Henningerozyma blattae (strain ATCC 34711 / CBS 6284 / DSM 70876 / NBRC 10599 / NRRL Y-10934 / UCD 77-7)</name>
    <name type="common">Yeast</name>
    <name type="synonym">Tetrapisispora blattae</name>
    <dbReference type="NCBI Taxonomy" id="1071380"/>
    <lineage>
        <taxon>Eukaryota</taxon>
        <taxon>Fungi</taxon>
        <taxon>Dikarya</taxon>
        <taxon>Ascomycota</taxon>
        <taxon>Saccharomycotina</taxon>
        <taxon>Saccharomycetes</taxon>
        <taxon>Saccharomycetales</taxon>
        <taxon>Saccharomycetaceae</taxon>
        <taxon>Henningerozyma</taxon>
    </lineage>
</organism>
<evidence type="ECO:0000256" key="4">
    <source>
        <dbReference type="ARBA" id="ARBA00022989"/>
    </source>
</evidence>
<evidence type="ECO:0000256" key="3">
    <source>
        <dbReference type="ARBA" id="ARBA00022792"/>
    </source>
</evidence>
<protein>
    <recommendedName>
        <fullName evidence="10">Letm1 RBD domain-containing protein</fullName>
    </recommendedName>
</protein>
<feature type="transmembrane region" description="Helical" evidence="9">
    <location>
        <begin position="138"/>
        <end position="161"/>
    </location>
</feature>
<comment type="subcellular location">
    <subcellularLocation>
        <location evidence="1">Mitochondrion inner membrane</location>
        <topology evidence="1">Single-pass membrane protein</topology>
    </subcellularLocation>
</comment>
<dbReference type="Proteomes" id="UP000002866">
    <property type="component" value="Chromosome 3"/>
</dbReference>
<dbReference type="eggNOG" id="KOG1043">
    <property type="taxonomic scope" value="Eukaryota"/>
</dbReference>
<gene>
    <name evidence="11" type="primary">TBLA0C05410</name>
    <name evidence="11" type="ORF">TBLA_0C05410</name>
</gene>
<evidence type="ECO:0000313" key="11">
    <source>
        <dbReference type="EMBL" id="CCH60339.1"/>
    </source>
</evidence>
<dbReference type="STRING" id="1071380.I2H1T7"/>
<dbReference type="OMA" id="LQHYWDG"/>
<dbReference type="EMBL" id="HE806318">
    <property type="protein sequence ID" value="CCH60339.1"/>
    <property type="molecule type" value="Genomic_DNA"/>
</dbReference>
<feature type="region of interest" description="Disordered" evidence="8">
    <location>
        <begin position="409"/>
        <end position="455"/>
    </location>
</feature>
<sequence length="455" mass="52555">MLKANTLLISKCIQRCALKNVPSTSIISSRSFVLKNYQTSYKRFNSTNTANKPEIKTEIKNEESNSIEEIPSNKRVKITVKKAPLWDRVKHEAKHYWDGTKLLGLETKISFKLLLKLLAGYELTRREMLQFKRTTQDIVRLVPFAAFVIIPFAELLLPVALKIFPNLLPSTYESQKEKISKLESLRKTRRLMSKFMNEKKPHFKPTDITDDQKIIFNNFYRKVFETGKPESREQLIQVARLYKDDTVLDNVTRPYLIALAKYINLKPFGTDVMLRYRIRSKLLELRQDDLSIFYEGVDQLTPVELLNACSSRGIRSFNVKESILRDNLKIWLNMRIKDKIPSTLLVMATASNYGDITSSKSLYDALCDTLSSVPDELYDEVKVNVVQEGESHPSEKIAHLKDQVEFMKDEAEQQKTEPVSVKDDLSLDEVDVQQQEQVNSKLEPVESSNKKDEMS</sequence>
<dbReference type="FunCoup" id="I2H1T7">
    <property type="interactions" value="570"/>
</dbReference>
<evidence type="ECO:0000256" key="9">
    <source>
        <dbReference type="SAM" id="Phobius"/>
    </source>
</evidence>
<name>I2H1T7_HENB6</name>
<keyword evidence="6 9" id="KW-0472">Membrane</keyword>
<evidence type="ECO:0000256" key="5">
    <source>
        <dbReference type="ARBA" id="ARBA00023128"/>
    </source>
</evidence>
<evidence type="ECO:0000256" key="6">
    <source>
        <dbReference type="ARBA" id="ARBA00023136"/>
    </source>
</evidence>
<keyword evidence="4 9" id="KW-1133">Transmembrane helix</keyword>
<dbReference type="GO" id="GO:1902600">
    <property type="term" value="P:proton transmembrane transport"/>
    <property type="evidence" value="ECO:0007669"/>
    <property type="project" value="EnsemblFungi"/>
</dbReference>
<dbReference type="AlphaFoldDB" id="I2H1T7"/>
<accession>I2H1T7</accession>